<dbReference type="GO" id="GO:0008137">
    <property type="term" value="F:NADH dehydrogenase (ubiquinone) activity"/>
    <property type="evidence" value="ECO:0007669"/>
    <property type="project" value="UniProtKB-EC"/>
</dbReference>
<comment type="catalytic activity">
    <reaction evidence="11">
        <text>a ubiquinone + NADH + 5 H(+)(in) = a ubiquinol + NAD(+) + 4 H(+)(out)</text>
        <dbReference type="Rhea" id="RHEA:29091"/>
        <dbReference type="Rhea" id="RHEA-COMP:9565"/>
        <dbReference type="Rhea" id="RHEA-COMP:9566"/>
        <dbReference type="ChEBI" id="CHEBI:15378"/>
        <dbReference type="ChEBI" id="CHEBI:16389"/>
        <dbReference type="ChEBI" id="CHEBI:17976"/>
        <dbReference type="ChEBI" id="CHEBI:57540"/>
        <dbReference type="ChEBI" id="CHEBI:57945"/>
        <dbReference type="EC" id="7.1.1.2"/>
    </reaction>
</comment>
<evidence type="ECO:0000256" key="4">
    <source>
        <dbReference type="ARBA" id="ARBA00021009"/>
    </source>
</evidence>
<gene>
    <name evidence="13" type="primary">nad1</name>
</gene>
<feature type="transmembrane region" description="Helical" evidence="12">
    <location>
        <begin position="305"/>
        <end position="325"/>
    </location>
</feature>
<comment type="subcellular location">
    <subcellularLocation>
        <location evidence="10">Mitochondrion inner membrane</location>
        <topology evidence="10">Multi-pass membrane protein</topology>
    </subcellularLocation>
    <subcellularLocation>
        <location evidence="2">Mitochondrion membrane</location>
        <topology evidence="2">Multi-pass membrane protein</topology>
    </subcellularLocation>
</comment>
<sequence>MVKQWVEANCFVMLVELINYVVLIVCVLIGVAFVTLLERKILGYIQIRKGPNKVGYMGILQPFSDALKLFSKEQTMPIISNFMAYYLSPVFSLFLSLLVWVVMPYEIGLVSFNLSVLFFFCCLSLGVYSTMIAGWSSNCKYSLLGSLRAVAQTISYEVSLALILLSFIILVGGFSLELFLKYQSYVWFLMVSFPLAMVWFASCLAETNRTPFDFSEGESELVSGFNTEYSSGGFALIFMAEYASILFMSVLFVIIFLGSGPCSVSFYFKSVFVAFVFVWVRGTLPRLRYDKLMYLAWKSFLPVSINYLMFFVGLKSMCFVSCLVYN</sequence>
<dbReference type="GO" id="GO:0009060">
    <property type="term" value="P:aerobic respiration"/>
    <property type="evidence" value="ECO:0007669"/>
    <property type="project" value="TreeGrafter"/>
</dbReference>
<comment type="similarity">
    <text evidence="3 10">Belongs to the complex I subunit 1 family.</text>
</comment>
<proteinExistence type="inferred from homology"/>
<evidence type="ECO:0000256" key="3">
    <source>
        <dbReference type="ARBA" id="ARBA00010535"/>
    </source>
</evidence>
<dbReference type="InterPro" id="IPR018086">
    <property type="entry name" value="NADH_UbQ_OxRdtase_su1_CS"/>
</dbReference>
<evidence type="ECO:0000256" key="7">
    <source>
        <dbReference type="ARBA" id="ARBA00022989"/>
    </source>
</evidence>
<keyword evidence="8 11" id="KW-0830">Ubiquinone</keyword>
<dbReference type="PROSITE" id="PS00667">
    <property type="entry name" value="COMPLEX1_ND1_1"/>
    <property type="match status" value="1"/>
</dbReference>
<evidence type="ECO:0000256" key="9">
    <source>
        <dbReference type="ARBA" id="ARBA00023136"/>
    </source>
</evidence>
<dbReference type="Pfam" id="PF00146">
    <property type="entry name" value="NADHdh"/>
    <property type="match status" value="1"/>
</dbReference>
<keyword evidence="7 12" id="KW-1133">Transmembrane helix</keyword>
<keyword evidence="6 10" id="KW-0812">Transmembrane</keyword>
<evidence type="ECO:0000256" key="8">
    <source>
        <dbReference type="ARBA" id="ARBA00023075"/>
    </source>
</evidence>
<evidence type="ECO:0000256" key="11">
    <source>
        <dbReference type="RuleBase" id="RU000473"/>
    </source>
</evidence>
<dbReference type="HAMAP" id="MF_01350">
    <property type="entry name" value="NDH1_NuoH"/>
    <property type="match status" value="1"/>
</dbReference>
<dbReference type="GO" id="GO:0003954">
    <property type="term" value="F:NADH dehydrogenase activity"/>
    <property type="evidence" value="ECO:0007669"/>
    <property type="project" value="TreeGrafter"/>
</dbReference>
<dbReference type="PROSITE" id="PS00668">
    <property type="entry name" value="COMPLEX1_ND1_2"/>
    <property type="match status" value="1"/>
</dbReference>
<feature type="transmembrane region" description="Helical" evidence="12">
    <location>
        <begin position="17"/>
        <end position="37"/>
    </location>
</feature>
<geneLocation type="mitochondrion" evidence="13"/>
<feature type="transmembrane region" description="Helical" evidence="12">
    <location>
        <begin position="234"/>
        <end position="258"/>
    </location>
</feature>
<evidence type="ECO:0000256" key="6">
    <source>
        <dbReference type="ARBA" id="ARBA00022692"/>
    </source>
</evidence>
<keyword evidence="11 13" id="KW-0496">Mitochondrion</keyword>
<reference evidence="13" key="2">
    <citation type="submission" date="2014-06" db="EMBL/GenBank/DDBJ databases">
        <title>Complete mitochondrial genome of Myomenippe fornasinii.</title>
        <authorList>
            <person name="Gan H.M."/>
            <person name="Tan M.H."/>
            <person name="Austin C.M."/>
        </authorList>
    </citation>
    <scope>NUCLEOTIDE SEQUENCE</scope>
</reference>
<keyword evidence="5" id="KW-0813">Transport</keyword>
<organism evidence="13">
    <name type="scientific">Myomenippe fornasinii</name>
    <dbReference type="NCBI Taxonomy" id="1511596"/>
    <lineage>
        <taxon>Eukaryota</taxon>
        <taxon>Metazoa</taxon>
        <taxon>Ecdysozoa</taxon>
        <taxon>Arthropoda</taxon>
        <taxon>Crustacea</taxon>
        <taxon>Multicrustacea</taxon>
        <taxon>Malacostraca</taxon>
        <taxon>Eumalacostraca</taxon>
        <taxon>Eucarida</taxon>
        <taxon>Decapoda</taxon>
        <taxon>Pleocyemata</taxon>
        <taxon>Brachyura</taxon>
        <taxon>Eubrachyura</taxon>
        <taxon>Eriphioidea</taxon>
        <taxon>Menippidae</taxon>
        <taxon>Myomenippe</taxon>
    </lineage>
</organism>
<evidence type="ECO:0000256" key="1">
    <source>
        <dbReference type="ARBA" id="ARBA00003257"/>
    </source>
</evidence>
<dbReference type="InterPro" id="IPR001694">
    <property type="entry name" value="NADH_UbQ_OxRdtase_su1/FPO"/>
</dbReference>
<dbReference type="AlphaFoldDB" id="A0A068W6I3"/>
<evidence type="ECO:0000256" key="10">
    <source>
        <dbReference type="RuleBase" id="RU000471"/>
    </source>
</evidence>
<feature type="transmembrane region" description="Helical" evidence="12">
    <location>
        <begin position="156"/>
        <end position="179"/>
    </location>
</feature>
<dbReference type="EC" id="7.1.1.2" evidence="11"/>
<dbReference type="PANTHER" id="PTHR11432:SF3">
    <property type="entry name" value="NADH-UBIQUINONE OXIDOREDUCTASE CHAIN 1"/>
    <property type="match status" value="1"/>
</dbReference>
<evidence type="ECO:0000256" key="2">
    <source>
        <dbReference type="ARBA" id="ARBA00004225"/>
    </source>
</evidence>
<dbReference type="PANTHER" id="PTHR11432">
    <property type="entry name" value="NADH DEHYDROGENASE SUBUNIT 1"/>
    <property type="match status" value="1"/>
</dbReference>
<feature type="transmembrane region" description="Helical" evidence="12">
    <location>
        <begin position="114"/>
        <end position="135"/>
    </location>
</feature>
<dbReference type="GO" id="GO:0005743">
    <property type="term" value="C:mitochondrial inner membrane"/>
    <property type="evidence" value="ECO:0007669"/>
    <property type="project" value="UniProtKB-SubCell"/>
</dbReference>
<feature type="transmembrane region" description="Helical" evidence="12">
    <location>
        <begin position="82"/>
        <end position="102"/>
    </location>
</feature>
<feature type="transmembrane region" description="Helical" evidence="12">
    <location>
        <begin position="185"/>
        <end position="205"/>
    </location>
</feature>
<dbReference type="EMBL" id="LK391943">
    <property type="protein sequence ID" value="CDR98407.1"/>
    <property type="molecule type" value="Genomic_DNA"/>
</dbReference>
<reference evidence="13" key="1">
    <citation type="submission" date="2014-05" db="EMBL/GenBank/DDBJ databases">
        <authorList>
            <person name="Gan H."/>
        </authorList>
    </citation>
    <scope>NUCLEOTIDE SEQUENCE</scope>
</reference>
<keyword evidence="10" id="KW-0520">NAD</keyword>
<accession>A0A068W6I3</accession>
<feature type="transmembrane region" description="Helical" evidence="12">
    <location>
        <begin position="264"/>
        <end position="284"/>
    </location>
</feature>
<evidence type="ECO:0000313" key="13">
    <source>
        <dbReference type="EMBL" id="CDR98407.1"/>
    </source>
</evidence>
<comment type="function">
    <text evidence="1">Core subunit of the mitochondrial membrane respiratory chain NADH dehydrogenase (Complex I) that is believed to belong to the minimal assembly required for catalysis. Complex I functions in the transfer of electrons from NADH to the respiratory chain. The immediate electron acceptor for the enzyme is believed to be ubiquinone.</text>
</comment>
<name>A0A068W6I3_9EUCA</name>
<keyword evidence="9 12" id="KW-0472">Membrane</keyword>
<protein>
    <recommendedName>
        <fullName evidence="4 11">NADH-ubiquinone oxidoreductase chain 1</fullName>
        <ecNumber evidence="11">7.1.1.2</ecNumber>
    </recommendedName>
</protein>
<evidence type="ECO:0000256" key="5">
    <source>
        <dbReference type="ARBA" id="ARBA00022448"/>
    </source>
</evidence>
<evidence type="ECO:0000256" key="12">
    <source>
        <dbReference type="SAM" id="Phobius"/>
    </source>
</evidence>